<dbReference type="PhylomeDB" id="K6UNL4"/>
<dbReference type="Proteomes" id="UP000006319">
    <property type="component" value="Unassembled WGS sequence"/>
</dbReference>
<dbReference type="GeneID" id="14696145"/>
<dbReference type="RefSeq" id="XP_004227821.1">
    <property type="nucleotide sequence ID" value="XM_004227773.1"/>
</dbReference>
<evidence type="ECO:0000313" key="2">
    <source>
        <dbReference type="Proteomes" id="UP000006319"/>
    </source>
</evidence>
<keyword evidence="2" id="KW-1185">Reference proteome</keyword>
<dbReference type="AlphaFoldDB" id="K6UNL4"/>
<gene>
    <name evidence="1" type="ORF">PCYB_003520</name>
</gene>
<name>K6UNL4_PLACD</name>
<organism evidence="1 2">
    <name type="scientific">Plasmodium cynomolgi (strain B)</name>
    <dbReference type="NCBI Taxonomy" id="1120755"/>
    <lineage>
        <taxon>Eukaryota</taxon>
        <taxon>Sar</taxon>
        <taxon>Alveolata</taxon>
        <taxon>Apicomplexa</taxon>
        <taxon>Aconoidasida</taxon>
        <taxon>Haemosporida</taxon>
        <taxon>Plasmodiidae</taxon>
        <taxon>Plasmodium</taxon>
        <taxon>Plasmodium (Plasmodium)</taxon>
    </lineage>
</organism>
<dbReference type="VEuPathDB" id="PlasmoDB:PCYB_003520"/>
<accession>K6UNL4</accession>
<evidence type="ECO:0000313" key="1">
    <source>
        <dbReference type="EMBL" id="GAB69603.1"/>
    </source>
</evidence>
<sequence length="145" mass="17057">MIYNKMELSPKNNWVEVLQNFSSHKEYEKLDKVDIANENSNHCNDLGSSDDEDKTLCKKVEQNLRRLSTLHGDELKSGCYYFQHWFFDNIAKKYYNGNDRGKNYAVAEKLFDIVSTLTPVYSKMEACKCYFEPGKPEDWKKKIFA</sequence>
<protein>
    <submittedName>
        <fullName evidence="1">CYIR protein</fullName>
    </submittedName>
</protein>
<dbReference type="KEGG" id="pcy:PCYB_003520"/>
<proteinExistence type="predicted"/>
<dbReference type="Pfam" id="PF05795">
    <property type="entry name" value="Plasmodium_Vir"/>
    <property type="match status" value="1"/>
</dbReference>
<dbReference type="EMBL" id="DF157415">
    <property type="protein sequence ID" value="GAB69603.1"/>
    <property type="molecule type" value="Genomic_DNA"/>
</dbReference>
<reference evidence="1 2" key="1">
    <citation type="journal article" date="2012" name="Nat. Genet.">
        <title>Plasmodium cynomolgi genome sequences provide insight into Plasmodium vivax and the monkey malaria clade.</title>
        <authorList>
            <person name="Tachibana S."/>
            <person name="Sullivan S.A."/>
            <person name="Kawai S."/>
            <person name="Nakamura S."/>
            <person name="Kim H.R."/>
            <person name="Goto N."/>
            <person name="Arisue N."/>
            <person name="Palacpac N.M.Q."/>
            <person name="Honma H."/>
            <person name="Yagi M."/>
            <person name="Tougan T."/>
            <person name="Katakai Y."/>
            <person name="Kaneko O."/>
            <person name="Mita T."/>
            <person name="Kita K."/>
            <person name="Yasutomi Y."/>
            <person name="Sutton P.L."/>
            <person name="Shakhbatyan R."/>
            <person name="Horii T."/>
            <person name="Yasunaga T."/>
            <person name="Barnwell J.W."/>
            <person name="Escalante A.A."/>
            <person name="Carlton J.M."/>
            <person name="Tanabe K."/>
        </authorList>
    </citation>
    <scope>NUCLEOTIDE SEQUENCE [LARGE SCALE GENOMIC DNA]</scope>
    <source>
        <strain evidence="1 2">B</strain>
    </source>
</reference>
<dbReference type="OrthoDB" id="380127at2759"/>
<dbReference type="InterPro" id="IPR008780">
    <property type="entry name" value="Plasmodium_Vir"/>
</dbReference>